<evidence type="ECO:0000313" key="1">
    <source>
        <dbReference type="EMBL" id="CAG7719344.1"/>
    </source>
</evidence>
<keyword evidence="2" id="KW-1185">Reference proteome</keyword>
<dbReference type="AlphaFoldDB" id="A0A8J2P054"/>
<organism evidence="1 2">
    <name type="scientific">Allacma fusca</name>
    <dbReference type="NCBI Taxonomy" id="39272"/>
    <lineage>
        <taxon>Eukaryota</taxon>
        <taxon>Metazoa</taxon>
        <taxon>Ecdysozoa</taxon>
        <taxon>Arthropoda</taxon>
        <taxon>Hexapoda</taxon>
        <taxon>Collembola</taxon>
        <taxon>Symphypleona</taxon>
        <taxon>Sminthuridae</taxon>
        <taxon>Allacma</taxon>
    </lineage>
</organism>
<feature type="non-terminal residue" evidence="1">
    <location>
        <position position="85"/>
    </location>
</feature>
<evidence type="ECO:0000313" key="2">
    <source>
        <dbReference type="Proteomes" id="UP000708208"/>
    </source>
</evidence>
<feature type="non-terminal residue" evidence="1">
    <location>
        <position position="1"/>
    </location>
</feature>
<comment type="caution">
    <text evidence="1">The sequence shown here is derived from an EMBL/GenBank/DDBJ whole genome shotgun (WGS) entry which is preliminary data.</text>
</comment>
<reference evidence="1" key="1">
    <citation type="submission" date="2021-06" db="EMBL/GenBank/DDBJ databases">
        <authorList>
            <person name="Hodson N. C."/>
            <person name="Mongue J. A."/>
            <person name="Jaron S. K."/>
        </authorList>
    </citation>
    <scope>NUCLEOTIDE SEQUENCE</scope>
</reference>
<proteinExistence type="predicted"/>
<protein>
    <submittedName>
        <fullName evidence="1">Uncharacterized protein</fullName>
    </submittedName>
</protein>
<accession>A0A8J2P054</accession>
<gene>
    <name evidence="1" type="ORF">AFUS01_LOCUS8675</name>
</gene>
<dbReference type="EMBL" id="CAJVCH010060627">
    <property type="protein sequence ID" value="CAG7719344.1"/>
    <property type="molecule type" value="Genomic_DNA"/>
</dbReference>
<dbReference type="Proteomes" id="UP000708208">
    <property type="component" value="Unassembled WGS sequence"/>
</dbReference>
<sequence>VLSGGVSGEGGSLSSLDVDSPGGEIFLHLDRFNDSLHDLHVHGGGQVGSEFGGDLSHTTLFDRGLSPALFQLLIDFKDLKVFELE</sequence>
<name>A0A8J2P054_9HEXA</name>